<dbReference type="PANTHER" id="PTHR20854:SF4">
    <property type="entry name" value="INOSITOL-1-MONOPHOSPHATASE-RELATED"/>
    <property type="match status" value="1"/>
</dbReference>
<dbReference type="Pfam" id="PF00459">
    <property type="entry name" value="Inositol_P"/>
    <property type="match status" value="1"/>
</dbReference>
<comment type="cofactor">
    <cofactor evidence="2 6">
        <name>Mg(2+)</name>
        <dbReference type="ChEBI" id="CHEBI:18420"/>
    </cofactor>
</comment>
<keyword evidence="8" id="KW-1185">Reference proteome</keyword>
<dbReference type="InterPro" id="IPR033942">
    <property type="entry name" value="IMPase"/>
</dbReference>
<name>A0ABU3NRQ3_9CHLR</name>
<dbReference type="RefSeq" id="WP_315625403.1">
    <property type="nucleotide sequence ID" value="NZ_JAUHMF010000002.1"/>
</dbReference>
<dbReference type="PANTHER" id="PTHR20854">
    <property type="entry name" value="INOSITOL MONOPHOSPHATASE"/>
    <property type="match status" value="1"/>
</dbReference>
<dbReference type="EMBL" id="JAUHMF010000002">
    <property type="protein sequence ID" value="MDT8898742.1"/>
    <property type="molecule type" value="Genomic_DNA"/>
</dbReference>
<gene>
    <name evidence="7" type="ORF">QYE77_10735</name>
</gene>
<dbReference type="GO" id="GO:0016787">
    <property type="term" value="F:hydrolase activity"/>
    <property type="evidence" value="ECO:0007669"/>
    <property type="project" value="UniProtKB-KW"/>
</dbReference>
<dbReference type="InterPro" id="IPR000760">
    <property type="entry name" value="Inositol_monophosphatase-like"/>
</dbReference>
<comment type="caution">
    <text evidence="7">The sequence shown here is derived from an EMBL/GenBank/DDBJ whole genome shotgun (WGS) entry which is preliminary data.</text>
</comment>
<sequence>MSRLPNVEEVIAWAREAGHLLMQGLGRAHDIRYKGLTDPVTEMDRASEALLIQRIRAAFPEHTIITEESGTLGKGDDTCWYIDPLDGTVNYAHGLPIFAVSVAFVHEGVPQVGVVYDPSRDECFYAMRGAGAFLNGRPIHPSETTELIRSLLVTGFPYDMSGREPDNLDLYAHFARRSQGVRRLGSAALDLCYVAAGRLDGYWEMGVAPWDIAAAMVIAEEAGVVVTRLTGEPNPLVLPCNLLAANPGLYPHLLAEVRTVLGTDTMSAISASGDDGRGARAAKPTA</sequence>
<dbReference type="Gene3D" id="3.30.540.10">
    <property type="entry name" value="Fructose-1,6-Bisphosphatase, subunit A, domain 1"/>
    <property type="match status" value="1"/>
</dbReference>
<evidence type="ECO:0000256" key="6">
    <source>
        <dbReference type="RuleBase" id="RU364068"/>
    </source>
</evidence>
<proteinExistence type="inferred from homology"/>
<protein>
    <recommendedName>
        <fullName evidence="6">Inositol-1-monophosphatase</fullName>
        <ecNumber evidence="6">3.1.3.25</ecNumber>
    </recommendedName>
</protein>
<dbReference type="PROSITE" id="PS00629">
    <property type="entry name" value="IMP_1"/>
    <property type="match status" value="1"/>
</dbReference>
<evidence type="ECO:0000256" key="2">
    <source>
        <dbReference type="ARBA" id="ARBA00001946"/>
    </source>
</evidence>
<dbReference type="InterPro" id="IPR022337">
    <property type="entry name" value="Inositol_monophosphatase_SuhB"/>
</dbReference>
<evidence type="ECO:0000256" key="5">
    <source>
        <dbReference type="ARBA" id="ARBA00022842"/>
    </source>
</evidence>
<dbReference type="EC" id="3.1.3.25" evidence="6"/>
<evidence type="ECO:0000313" key="8">
    <source>
        <dbReference type="Proteomes" id="UP001254165"/>
    </source>
</evidence>
<evidence type="ECO:0000256" key="1">
    <source>
        <dbReference type="ARBA" id="ARBA00001033"/>
    </source>
</evidence>
<dbReference type="InterPro" id="IPR020583">
    <property type="entry name" value="Inositol_monoP_metal-BS"/>
</dbReference>
<comment type="catalytic activity">
    <reaction evidence="1 6">
        <text>a myo-inositol phosphate + H2O = myo-inositol + phosphate</text>
        <dbReference type="Rhea" id="RHEA:24056"/>
        <dbReference type="ChEBI" id="CHEBI:15377"/>
        <dbReference type="ChEBI" id="CHEBI:17268"/>
        <dbReference type="ChEBI" id="CHEBI:43474"/>
        <dbReference type="ChEBI" id="CHEBI:84139"/>
        <dbReference type="EC" id="3.1.3.25"/>
    </reaction>
</comment>
<keyword evidence="3 6" id="KW-0479">Metal-binding</keyword>
<evidence type="ECO:0000256" key="4">
    <source>
        <dbReference type="ARBA" id="ARBA00022801"/>
    </source>
</evidence>
<keyword evidence="5 6" id="KW-0460">Magnesium</keyword>
<reference evidence="7 8" key="1">
    <citation type="submission" date="2023-07" db="EMBL/GenBank/DDBJ databases">
        <title>Novel species of Thermanaerothrix with wide hydrolytic capabilities.</title>
        <authorList>
            <person name="Zayulina K.S."/>
            <person name="Podosokorskaya O.A."/>
            <person name="Elcheninov A.G."/>
        </authorList>
    </citation>
    <scope>NUCLEOTIDE SEQUENCE [LARGE SCALE GENOMIC DNA]</scope>
    <source>
        <strain evidence="7 8">4228-RoL</strain>
    </source>
</reference>
<dbReference type="CDD" id="cd01639">
    <property type="entry name" value="IMPase"/>
    <property type="match status" value="1"/>
</dbReference>
<keyword evidence="4 6" id="KW-0378">Hydrolase</keyword>
<evidence type="ECO:0000256" key="3">
    <source>
        <dbReference type="ARBA" id="ARBA00022723"/>
    </source>
</evidence>
<comment type="similarity">
    <text evidence="6">Belongs to the inositol monophosphatase superfamily.</text>
</comment>
<dbReference type="Gene3D" id="3.40.190.80">
    <property type="match status" value="1"/>
</dbReference>
<dbReference type="Proteomes" id="UP001254165">
    <property type="component" value="Unassembled WGS sequence"/>
</dbReference>
<dbReference type="PRINTS" id="PR00377">
    <property type="entry name" value="IMPHPHTASES"/>
</dbReference>
<evidence type="ECO:0000313" key="7">
    <source>
        <dbReference type="EMBL" id="MDT8898742.1"/>
    </source>
</evidence>
<dbReference type="PRINTS" id="PR01959">
    <property type="entry name" value="SBIMPHPHTASE"/>
</dbReference>
<organism evidence="7 8">
    <name type="scientific">Thermanaerothrix solaris</name>
    <dbReference type="NCBI Taxonomy" id="3058434"/>
    <lineage>
        <taxon>Bacteria</taxon>
        <taxon>Bacillati</taxon>
        <taxon>Chloroflexota</taxon>
        <taxon>Anaerolineae</taxon>
        <taxon>Anaerolineales</taxon>
        <taxon>Anaerolineaceae</taxon>
        <taxon>Thermanaerothrix</taxon>
    </lineage>
</organism>
<dbReference type="SUPFAM" id="SSF56655">
    <property type="entry name" value="Carbohydrate phosphatase"/>
    <property type="match status" value="1"/>
</dbReference>
<accession>A0ABU3NRQ3</accession>